<keyword evidence="4 5" id="KW-0949">S-adenosyl-L-methionine</keyword>
<dbReference type="GO" id="GO:0032259">
    <property type="term" value="P:methylation"/>
    <property type="evidence" value="ECO:0007669"/>
    <property type="project" value="UniProtKB-KW"/>
</dbReference>
<dbReference type="GO" id="GO:0030798">
    <property type="term" value="F:trans-aconitate 2-methyltransferase activity"/>
    <property type="evidence" value="ECO:0007669"/>
    <property type="project" value="UniProtKB-EC"/>
</dbReference>
<protein>
    <recommendedName>
        <fullName evidence="5">Trans-aconitate 2-methyltransferase</fullName>
        <ecNumber evidence="5">2.1.1.144</ecNumber>
    </recommendedName>
</protein>
<dbReference type="EC" id="2.1.1.144" evidence="5"/>
<comment type="function">
    <text evidence="5">Catalyzes the S-adenosylmethionine monomethyl esterification of trans-aconitate.</text>
</comment>
<keyword evidence="3 5" id="KW-0808">Transferase</keyword>
<evidence type="ECO:0000256" key="3">
    <source>
        <dbReference type="ARBA" id="ARBA00022679"/>
    </source>
</evidence>
<evidence type="ECO:0000256" key="1">
    <source>
        <dbReference type="ARBA" id="ARBA00022490"/>
    </source>
</evidence>
<comment type="subcellular location">
    <subcellularLocation>
        <location evidence="5">Cytoplasm</location>
    </subcellularLocation>
</comment>
<dbReference type="PANTHER" id="PTHR43861">
    <property type="entry name" value="TRANS-ACONITATE 2-METHYLTRANSFERASE-RELATED"/>
    <property type="match status" value="1"/>
</dbReference>
<evidence type="ECO:0000256" key="4">
    <source>
        <dbReference type="ARBA" id="ARBA00022691"/>
    </source>
</evidence>
<name>A0ABV7EQ60_9GAMM</name>
<feature type="domain" description="Methyltransferase" evidence="6">
    <location>
        <begin position="34"/>
        <end position="123"/>
    </location>
</feature>
<dbReference type="Gene3D" id="1.10.150.290">
    <property type="entry name" value="S-adenosyl-L-methionine-dependent methyltransferases"/>
    <property type="match status" value="1"/>
</dbReference>
<dbReference type="SUPFAM" id="SSF53335">
    <property type="entry name" value="S-adenosyl-L-methionine-dependent methyltransferases"/>
    <property type="match status" value="1"/>
</dbReference>
<dbReference type="Gene3D" id="3.40.50.150">
    <property type="entry name" value="Vaccinia Virus protein VP39"/>
    <property type="match status" value="1"/>
</dbReference>
<dbReference type="PANTHER" id="PTHR43861:SF1">
    <property type="entry name" value="TRANS-ACONITATE 2-METHYLTRANSFERASE"/>
    <property type="match status" value="1"/>
</dbReference>
<comment type="catalytic activity">
    <reaction evidence="5">
        <text>trans-aconitate + S-adenosyl-L-methionine = (E)-3-(methoxycarbonyl)pent-2-enedioate + S-adenosyl-L-homocysteine</text>
        <dbReference type="Rhea" id="RHEA:14969"/>
        <dbReference type="ChEBI" id="CHEBI:15708"/>
        <dbReference type="ChEBI" id="CHEBI:57470"/>
        <dbReference type="ChEBI" id="CHEBI:57856"/>
        <dbReference type="ChEBI" id="CHEBI:59789"/>
        <dbReference type="EC" id="2.1.1.144"/>
    </reaction>
</comment>
<dbReference type="Proteomes" id="UP001595462">
    <property type="component" value="Unassembled WGS sequence"/>
</dbReference>
<keyword evidence="1 5" id="KW-0963">Cytoplasm</keyword>
<dbReference type="EMBL" id="JBHRSS010000003">
    <property type="protein sequence ID" value="MFC3103767.1"/>
    <property type="molecule type" value="Genomic_DNA"/>
</dbReference>
<evidence type="ECO:0000313" key="8">
    <source>
        <dbReference type="Proteomes" id="UP001595462"/>
    </source>
</evidence>
<proteinExistence type="inferred from homology"/>
<organism evidence="7 8">
    <name type="scientific">Salinisphaera aquimarina</name>
    <dbReference type="NCBI Taxonomy" id="2094031"/>
    <lineage>
        <taxon>Bacteria</taxon>
        <taxon>Pseudomonadati</taxon>
        <taxon>Pseudomonadota</taxon>
        <taxon>Gammaproteobacteria</taxon>
        <taxon>Salinisphaerales</taxon>
        <taxon>Salinisphaeraceae</taxon>
        <taxon>Salinisphaera</taxon>
    </lineage>
</organism>
<sequence length="256" mass="28483">MSWSAAQYRRFEDERNRPIGDLLARVAERDVTRVADLGCGPGNSTELLQGRFPQASVTAIDSSPDMIAAARRRLPDVAFELGDIATWADTGPFDLILSNAALHWVPDHAVLLPRLIDSLAPGGQLAVQMPHNLDAPTHRLMRELAAQAPWAEALAGAADTRAPQHDAAWYYRTLRPLTTRLDIWLTVYHHPLADGLDGIVEWFKGSALRPFLDRLDARQAELFLARYRSALESTYTPFPDGSLLLPFPRLFIVATR</sequence>
<evidence type="ECO:0000256" key="5">
    <source>
        <dbReference type="HAMAP-Rule" id="MF_00560"/>
    </source>
</evidence>
<dbReference type="InterPro" id="IPR023149">
    <property type="entry name" value="Trans_acon_MeTrfase_C"/>
</dbReference>
<comment type="similarity">
    <text evidence="5">Belongs to the methyltransferase superfamily. Tam family.</text>
</comment>
<evidence type="ECO:0000313" key="7">
    <source>
        <dbReference type="EMBL" id="MFC3103767.1"/>
    </source>
</evidence>
<accession>A0ABV7EQ60</accession>
<dbReference type="InterPro" id="IPR029063">
    <property type="entry name" value="SAM-dependent_MTases_sf"/>
</dbReference>
<dbReference type="CDD" id="cd02440">
    <property type="entry name" value="AdoMet_MTases"/>
    <property type="match status" value="1"/>
</dbReference>
<dbReference type="NCBIfam" id="NF002463">
    <property type="entry name" value="PRK01683.1"/>
    <property type="match status" value="1"/>
</dbReference>
<evidence type="ECO:0000259" key="6">
    <source>
        <dbReference type="Pfam" id="PF13649"/>
    </source>
</evidence>
<comment type="caution">
    <text evidence="7">The sequence shown here is derived from an EMBL/GenBank/DDBJ whole genome shotgun (WGS) entry which is preliminary data.</text>
</comment>
<dbReference type="RefSeq" id="WP_380688109.1">
    <property type="nucleotide sequence ID" value="NZ_JBHRSS010000003.1"/>
</dbReference>
<dbReference type="InterPro" id="IPR041698">
    <property type="entry name" value="Methyltransf_25"/>
</dbReference>
<gene>
    <name evidence="5 7" type="primary">tam</name>
    <name evidence="7" type="ORF">ACFOSU_07675</name>
</gene>
<dbReference type="HAMAP" id="MF_00560">
    <property type="entry name" value="Tran_acon_Me_trans"/>
    <property type="match status" value="1"/>
</dbReference>
<keyword evidence="8" id="KW-1185">Reference proteome</keyword>
<dbReference type="InterPro" id="IPR023506">
    <property type="entry name" value="Trans-aconitate_MeTrfase"/>
</dbReference>
<dbReference type="Pfam" id="PF13649">
    <property type="entry name" value="Methyltransf_25"/>
    <property type="match status" value="1"/>
</dbReference>
<keyword evidence="2 5" id="KW-0489">Methyltransferase</keyword>
<reference evidence="8" key="1">
    <citation type="journal article" date="2019" name="Int. J. Syst. Evol. Microbiol.">
        <title>The Global Catalogue of Microorganisms (GCM) 10K type strain sequencing project: providing services to taxonomists for standard genome sequencing and annotation.</title>
        <authorList>
            <consortium name="The Broad Institute Genomics Platform"/>
            <consortium name="The Broad Institute Genome Sequencing Center for Infectious Disease"/>
            <person name="Wu L."/>
            <person name="Ma J."/>
        </authorList>
    </citation>
    <scope>NUCLEOTIDE SEQUENCE [LARGE SCALE GENOMIC DNA]</scope>
    <source>
        <strain evidence="8">KCTC 52640</strain>
    </source>
</reference>
<evidence type="ECO:0000256" key="2">
    <source>
        <dbReference type="ARBA" id="ARBA00022603"/>
    </source>
</evidence>